<name>A0A3G7UCB8_9PSED</name>
<accession>A0A3G7UCB8</accession>
<dbReference type="AlphaFoldDB" id="A0A3G7UCB8"/>
<evidence type="ECO:0000313" key="1">
    <source>
        <dbReference type="EMBL" id="AZE56266.1"/>
    </source>
</evidence>
<organism evidence="1 2">
    <name type="scientific">Pseudomonas synxantha</name>
    <dbReference type="NCBI Taxonomy" id="47883"/>
    <lineage>
        <taxon>Bacteria</taxon>
        <taxon>Pseudomonadati</taxon>
        <taxon>Pseudomonadota</taxon>
        <taxon>Gammaproteobacteria</taxon>
        <taxon>Pseudomonadales</taxon>
        <taxon>Pseudomonadaceae</taxon>
        <taxon>Pseudomonas</taxon>
    </lineage>
</organism>
<dbReference type="EMBL" id="CP027754">
    <property type="protein sequence ID" value="AZE56266.1"/>
    <property type="molecule type" value="Genomic_DNA"/>
</dbReference>
<evidence type="ECO:0000313" key="2">
    <source>
        <dbReference type="Proteomes" id="UP000268696"/>
    </source>
</evidence>
<sequence>MALSAQEKAIERQMCTAQGMRNYVRYFLVTRNATAPANTQIFMIVLDGLSDIFTKTIIVYPLQILQPCITHRSASDRPTLWWKLH</sequence>
<protein>
    <submittedName>
        <fullName evidence="1">Uncharacterized protein</fullName>
    </submittedName>
</protein>
<dbReference type="Proteomes" id="UP000268696">
    <property type="component" value="Chromosome"/>
</dbReference>
<proteinExistence type="predicted"/>
<reference evidence="1 2" key="1">
    <citation type="submission" date="2018-03" db="EMBL/GenBank/DDBJ databases">
        <title>Diversity of phytobeneficial traits revealed by whole-genome analysis of worldwide-isolated phenazine-producing Pseudomonas spp.</title>
        <authorList>
            <person name="Biessy A."/>
            <person name="Novinscak A."/>
            <person name="Blom J."/>
            <person name="Leger G."/>
            <person name="Thomashow L.S."/>
            <person name="Cazorla F.M."/>
            <person name="Josic D."/>
            <person name="Filion M."/>
        </authorList>
    </citation>
    <scope>NUCLEOTIDE SEQUENCE [LARGE SCALE GENOMIC DNA]</scope>
    <source>
        <strain evidence="1 2">30B</strain>
    </source>
</reference>
<gene>
    <name evidence="1" type="ORF">C4K03_4118</name>
</gene>